<dbReference type="PRINTS" id="PR00081">
    <property type="entry name" value="GDHRDH"/>
</dbReference>
<comment type="caution">
    <text evidence="1">The sequence shown here is derived from an EMBL/GenBank/DDBJ whole genome shotgun (WGS) entry which is preliminary data.</text>
</comment>
<dbReference type="GO" id="GO:0005737">
    <property type="term" value="C:cytoplasm"/>
    <property type="evidence" value="ECO:0007669"/>
    <property type="project" value="TreeGrafter"/>
</dbReference>
<gene>
    <name evidence="1" type="ORF">EOE65_07610</name>
</gene>
<reference evidence="1 2" key="1">
    <citation type="submission" date="2019-01" db="EMBL/GenBank/DDBJ databases">
        <authorList>
            <person name="Chen W.-M."/>
        </authorList>
    </citation>
    <scope>NUCLEOTIDE SEQUENCE [LARGE SCALE GENOMIC DNA]</scope>
    <source>
        <strain evidence="1 2">HPM-16</strain>
    </source>
</reference>
<keyword evidence="2" id="KW-1185">Reference proteome</keyword>
<dbReference type="InterPro" id="IPR002347">
    <property type="entry name" value="SDR_fam"/>
</dbReference>
<dbReference type="EMBL" id="SACQ01000003">
    <property type="protein sequence ID" value="RVU31185.1"/>
    <property type="molecule type" value="Genomic_DNA"/>
</dbReference>
<dbReference type="Proteomes" id="UP000282818">
    <property type="component" value="Unassembled WGS sequence"/>
</dbReference>
<dbReference type="AlphaFoldDB" id="A0A437Q9J2"/>
<accession>A0A437Q9J2</accession>
<evidence type="ECO:0000313" key="2">
    <source>
        <dbReference type="Proteomes" id="UP000282818"/>
    </source>
</evidence>
<organism evidence="1 2">
    <name type="scientific">Neptunomonas marina</name>
    <dbReference type="NCBI Taxonomy" id="1815562"/>
    <lineage>
        <taxon>Bacteria</taxon>
        <taxon>Pseudomonadati</taxon>
        <taxon>Pseudomonadota</taxon>
        <taxon>Gammaproteobacteria</taxon>
        <taxon>Oceanospirillales</taxon>
        <taxon>Oceanospirillaceae</taxon>
        <taxon>Neptunomonas</taxon>
    </lineage>
</organism>
<evidence type="ECO:0000313" key="1">
    <source>
        <dbReference type="EMBL" id="RVU31185.1"/>
    </source>
</evidence>
<dbReference type="InterPro" id="IPR051468">
    <property type="entry name" value="Fungal_SecMetab_SDRs"/>
</dbReference>
<dbReference type="PANTHER" id="PTHR43544:SF12">
    <property type="entry name" value="NAD(P)-BINDING ROSSMANN-FOLD SUPERFAMILY PROTEIN"/>
    <property type="match status" value="1"/>
</dbReference>
<dbReference type="GO" id="GO:0016491">
    <property type="term" value="F:oxidoreductase activity"/>
    <property type="evidence" value="ECO:0007669"/>
    <property type="project" value="TreeGrafter"/>
</dbReference>
<dbReference type="Pfam" id="PF00106">
    <property type="entry name" value="adh_short"/>
    <property type="match status" value="1"/>
</dbReference>
<dbReference type="CDD" id="cd05325">
    <property type="entry name" value="carb_red_sniffer_like_SDR_c"/>
    <property type="match status" value="1"/>
</dbReference>
<proteinExistence type="predicted"/>
<dbReference type="InterPro" id="IPR036291">
    <property type="entry name" value="NAD(P)-bd_dom_sf"/>
</dbReference>
<sequence>MNVVVVGATGGIGNALIEALLDEPRVAQIFAFSRCTGNAHAALCSERVIHGFVDLEKEASIEQAGKTLRDTPIDLVVVASGLLHDGNLRPEKALKQLSQDSLQRVFQINAIAPMLLAKAILPHMRSDTRSVFGVLSARVGSISDNRLGGWHSYRSSKSALNMFLKTAAIGSKMLQPNCVIVGLHPGTVDTQLSAPFQRNVKPEKLFSPQQSANYLLDVISDLIAEDSGKVFAWDGEEIAP</sequence>
<dbReference type="Gene3D" id="3.40.50.720">
    <property type="entry name" value="NAD(P)-binding Rossmann-like Domain"/>
    <property type="match status" value="1"/>
</dbReference>
<protein>
    <submittedName>
        <fullName evidence="1">SDR family NAD(P)-dependent oxidoreductase</fullName>
    </submittedName>
</protein>
<dbReference type="SUPFAM" id="SSF51735">
    <property type="entry name" value="NAD(P)-binding Rossmann-fold domains"/>
    <property type="match status" value="1"/>
</dbReference>
<dbReference type="PANTHER" id="PTHR43544">
    <property type="entry name" value="SHORT-CHAIN DEHYDROGENASE/REDUCTASE"/>
    <property type="match status" value="1"/>
</dbReference>
<name>A0A437Q9J2_9GAMM</name>